<name>A0ABS6IUM9_9LACO</name>
<dbReference type="RefSeq" id="WP_216972258.1">
    <property type="nucleotide sequence ID" value="NZ_JAHPJJ010000009.1"/>
</dbReference>
<reference evidence="1 2" key="1">
    <citation type="submission" date="2021-06" db="EMBL/GenBank/DDBJ databases">
        <title>Limosilactobacillus angelus sp. nov., isolated from the human vagina.</title>
        <authorList>
            <person name="Chen Y.-S."/>
        </authorList>
    </citation>
    <scope>NUCLEOTIDE SEQUENCE [LARGE SCALE GENOMIC DNA]</scope>
    <source>
        <strain evidence="1 2">P5L02</strain>
    </source>
</reference>
<organism evidence="1 2">
    <name type="scientific">Limosilactobacillus portuensis</name>
    <dbReference type="NCBI Taxonomy" id="2742601"/>
    <lineage>
        <taxon>Bacteria</taxon>
        <taxon>Bacillati</taxon>
        <taxon>Bacillota</taxon>
        <taxon>Bacilli</taxon>
        <taxon>Lactobacillales</taxon>
        <taxon>Lactobacillaceae</taxon>
        <taxon>Limosilactobacillus</taxon>
    </lineage>
</organism>
<dbReference type="EMBL" id="JAHPJJ010000009">
    <property type="protein sequence ID" value="MBU9695228.1"/>
    <property type="molecule type" value="Genomic_DNA"/>
</dbReference>
<gene>
    <name evidence="1" type="ORF">KSL82_04865</name>
</gene>
<accession>A0ABS6IUM9</accession>
<protein>
    <submittedName>
        <fullName evidence="1">Uncharacterized protein</fullName>
    </submittedName>
</protein>
<proteinExistence type="predicted"/>
<comment type="caution">
    <text evidence="1">The sequence shown here is derived from an EMBL/GenBank/DDBJ whole genome shotgun (WGS) entry which is preliminary data.</text>
</comment>
<evidence type="ECO:0000313" key="1">
    <source>
        <dbReference type="EMBL" id="MBU9695228.1"/>
    </source>
</evidence>
<keyword evidence="2" id="KW-1185">Reference proteome</keyword>
<dbReference type="Proteomes" id="UP001196248">
    <property type="component" value="Unassembled WGS sequence"/>
</dbReference>
<sequence>MVEKVKSIDELENDMSNNLACGMWNEAFDEEDSERLMCPWCGSSMELDAEEVGRLSDLNEYKTECAECGKTFYFRPEHSVDLYSKREYSSSDDVEEFY</sequence>
<evidence type="ECO:0000313" key="2">
    <source>
        <dbReference type="Proteomes" id="UP001196248"/>
    </source>
</evidence>